<sequence length="484" mass="53002">MMTTKINFIAVMLALAGVMLSFNGQAQKHPGIIRQTTAHLDSLAKNDHFSGVVLMASHGRTLLEKAYGFANLADRLPNKPDTRFNLASMGKMLTAVAIMQLVEAHKVSLDETVGKYLPDFPNRAIKDSVTIRQLLTHTSGMGNFWEALDKAAFQHYRTLKDYLPLFAASPLRFKPGKSFLYSNDGYMVLGLVIEAVAGTDYFDYVTANVFRPAGMSATGFPALDEVNPNMAAGFTRSTEQPGKWLNNNYTGVIKGLPAGGCYSTAGDLLRFAGALTRGKLLGAAGLHEMTTGKFNYERGKYGLGFVEEQVNGHRIIGHSGGNTGIADELMIVTDLDYTVVILTNGDVDNYWGVDAFIRKQLVGATPQTRNYDFTQRLISAAISKDNTAAAALFHNKPADIVIRAGVIEQAGNKLLWERKAAAAVRVCRLNVLAYPEESYVYLNLAEACRQAGDRTEAIANYKKYLEKEPDDKDAALHLQQLLKL</sequence>
<dbReference type="InterPro" id="IPR001466">
    <property type="entry name" value="Beta-lactam-related"/>
</dbReference>
<accession>A0A1G7IMG4</accession>
<feature type="chain" id="PRO_5011512022" evidence="2">
    <location>
        <begin position="27"/>
        <end position="484"/>
    </location>
</feature>
<dbReference type="EMBL" id="FNAI01000013">
    <property type="protein sequence ID" value="SDF13881.1"/>
    <property type="molecule type" value="Genomic_DNA"/>
</dbReference>
<name>A0A1G7IMG4_9SPHI</name>
<dbReference type="InterPro" id="IPR012338">
    <property type="entry name" value="Beta-lactam/transpept-like"/>
</dbReference>
<protein>
    <submittedName>
        <fullName evidence="4">CubicO group peptidase, beta-lactamase class C family</fullName>
    </submittedName>
</protein>
<feature type="repeat" description="TPR" evidence="1">
    <location>
        <begin position="438"/>
        <end position="471"/>
    </location>
</feature>
<dbReference type="Proteomes" id="UP000199072">
    <property type="component" value="Unassembled WGS sequence"/>
</dbReference>
<dbReference type="InterPro" id="IPR011990">
    <property type="entry name" value="TPR-like_helical_dom_sf"/>
</dbReference>
<dbReference type="Pfam" id="PF00144">
    <property type="entry name" value="Beta-lactamase"/>
    <property type="match status" value="1"/>
</dbReference>
<dbReference type="PROSITE" id="PS50005">
    <property type="entry name" value="TPR"/>
    <property type="match status" value="1"/>
</dbReference>
<keyword evidence="5" id="KW-1185">Reference proteome</keyword>
<dbReference type="Gene3D" id="3.40.710.10">
    <property type="entry name" value="DD-peptidase/beta-lactamase superfamily"/>
    <property type="match status" value="1"/>
</dbReference>
<dbReference type="SUPFAM" id="SSF56601">
    <property type="entry name" value="beta-lactamase/transpeptidase-like"/>
    <property type="match status" value="1"/>
</dbReference>
<feature type="domain" description="Beta-lactamase-related" evidence="3">
    <location>
        <begin position="41"/>
        <end position="348"/>
    </location>
</feature>
<evidence type="ECO:0000259" key="3">
    <source>
        <dbReference type="Pfam" id="PF00144"/>
    </source>
</evidence>
<evidence type="ECO:0000313" key="4">
    <source>
        <dbReference type="EMBL" id="SDF13881.1"/>
    </source>
</evidence>
<dbReference type="SUPFAM" id="SSF48452">
    <property type="entry name" value="TPR-like"/>
    <property type="match status" value="1"/>
</dbReference>
<dbReference type="Gene3D" id="1.25.40.10">
    <property type="entry name" value="Tetratricopeptide repeat domain"/>
    <property type="match status" value="1"/>
</dbReference>
<proteinExistence type="predicted"/>
<organism evidence="4 5">
    <name type="scientific">Mucilaginibacter pineti</name>
    <dbReference type="NCBI Taxonomy" id="1391627"/>
    <lineage>
        <taxon>Bacteria</taxon>
        <taxon>Pseudomonadati</taxon>
        <taxon>Bacteroidota</taxon>
        <taxon>Sphingobacteriia</taxon>
        <taxon>Sphingobacteriales</taxon>
        <taxon>Sphingobacteriaceae</taxon>
        <taxon>Mucilaginibacter</taxon>
    </lineage>
</organism>
<dbReference type="PANTHER" id="PTHR46825">
    <property type="entry name" value="D-ALANYL-D-ALANINE-CARBOXYPEPTIDASE/ENDOPEPTIDASE AMPH"/>
    <property type="match status" value="1"/>
</dbReference>
<dbReference type="PANTHER" id="PTHR46825:SF9">
    <property type="entry name" value="BETA-LACTAMASE-RELATED DOMAIN-CONTAINING PROTEIN"/>
    <property type="match status" value="1"/>
</dbReference>
<reference evidence="4 5" key="1">
    <citation type="submission" date="2016-10" db="EMBL/GenBank/DDBJ databases">
        <authorList>
            <person name="de Groot N.N."/>
        </authorList>
    </citation>
    <scope>NUCLEOTIDE SEQUENCE [LARGE SCALE GENOMIC DNA]</scope>
    <source>
        <strain evidence="4 5">47C3B</strain>
    </source>
</reference>
<dbReference type="AlphaFoldDB" id="A0A1G7IMG4"/>
<evidence type="ECO:0000256" key="1">
    <source>
        <dbReference type="PROSITE-ProRule" id="PRU00339"/>
    </source>
</evidence>
<dbReference type="STRING" id="1391627.SAMN05216464_11387"/>
<dbReference type="InterPro" id="IPR050491">
    <property type="entry name" value="AmpC-like"/>
</dbReference>
<evidence type="ECO:0000256" key="2">
    <source>
        <dbReference type="SAM" id="SignalP"/>
    </source>
</evidence>
<dbReference type="Pfam" id="PF13428">
    <property type="entry name" value="TPR_14"/>
    <property type="match status" value="1"/>
</dbReference>
<dbReference type="InterPro" id="IPR019734">
    <property type="entry name" value="TPR_rpt"/>
</dbReference>
<gene>
    <name evidence="4" type="ORF">SAMN05216464_11387</name>
</gene>
<feature type="signal peptide" evidence="2">
    <location>
        <begin position="1"/>
        <end position="26"/>
    </location>
</feature>
<keyword evidence="1" id="KW-0802">TPR repeat</keyword>
<evidence type="ECO:0000313" key="5">
    <source>
        <dbReference type="Proteomes" id="UP000199072"/>
    </source>
</evidence>
<keyword evidence="2" id="KW-0732">Signal</keyword>